<sequence length="117" mass="13495">MGENYLQLRPCFVLQIGLERRECRNCVGQKMERIPHICERRTMSECLLPPGYLVHTRRSLKPWNLLFDSPTIPPVLVKGPVIIGIKDEDGDQRPKFISSHLDLTQHPTKTYTHMNSG</sequence>
<keyword evidence="2" id="KW-1185">Reference proteome</keyword>
<reference evidence="1" key="1">
    <citation type="journal article" date="2023" name="G3 (Bethesda)">
        <title>A reference genome for the long-term kleptoplast-retaining sea slug Elysia crispata morphotype clarki.</title>
        <authorList>
            <person name="Eastman K.E."/>
            <person name="Pendleton A.L."/>
            <person name="Shaikh M.A."/>
            <person name="Suttiyut T."/>
            <person name="Ogas R."/>
            <person name="Tomko P."/>
            <person name="Gavelis G."/>
            <person name="Widhalm J.R."/>
            <person name="Wisecaver J.H."/>
        </authorList>
    </citation>
    <scope>NUCLEOTIDE SEQUENCE</scope>
    <source>
        <strain evidence="1">ECLA1</strain>
    </source>
</reference>
<organism evidence="1 2">
    <name type="scientific">Elysia crispata</name>
    <name type="common">lettuce slug</name>
    <dbReference type="NCBI Taxonomy" id="231223"/>
    <lineage>
        <taxon>Eukaryota</taxon>
        <taxon>Metazoa</taxon>
        <taxon>Spiralia</taxon>
        <taxon>Lophotrochozoa</taxon>
        <taxon>Mollusca</taxon>
        <taxon>Gastropoda</taxon>
        <taxon>Heterobranchia</taxon>
        <taxon>Euthyneura</taxon>
        <taxon>Panpulmonata</taxon>
        <taxon>Sacoglossa</taxon>
        <taxon>Placobranchoidea</taxon>
        <taxon>Plakobranchidae</taxon>
        <taxon>Elysia</taxon>
    </lineage>
</organism>
<evidence type="ECO:0000313" key="2">
    <source>
        <dbReference type="Proteomes" id="UP001283361"/>
    </source>
</evidence>
<dbReference type="AlphaFoldDB" id="A0AAE1A1A6"/>
<proteinExistence type="predicted"/>
<protein>
    <submittedName>
        <fullName evidence="1">Uncharacterized protein</fullName>
    </submittedName>
</protein>
<comment type="caution">
    <text evidence="1">The sequence shown here is derived from an EMBL/GenBank/DDBJ whole genome shotgun (WGS) entry which is preliminary data.</text>
</comment>
<gene>
    <name evidence="1" type="ORF">RRG08_012935</name>
</gene>
<evidence type="ECO:0000313" key="1">
    <source>
        <dbReference type="EMBL" id="KAK3778661.1"/>
    </source>
</evidence>
<name>A0AAE1A1A6_9GAST</name>
<dbReference type="EMBL" id="JAWDGP010002895">
    <property type="protein sequence ID" value="KAK3778661.1"/>
    <property type="molecule type" value="Genomic_DNA"/>
</dbReference>
<accession>A0AAE1A1A6</accession>
<dbReference type="Proteomes" id="UP001283361">
    <property type="component" value="Unassembled WGS sequence"/>
</dbReference>